<dbReference type="PANTHER" id="PTHR24559:SF444">
    <property type="entry name" value="REVERSE TRANSCRIPTASE DOMAIN-CONTAINING PROTEIN"/>
    <property type="match status" value="1"/>
</dbReference>
<dbReference type="CDD" id="cd01647">
    <property type="entry name" value="RT_LTR"/>
    <property type="match status" value="1"/>
</dbReference>
<sequence length="195" mass="23204">MDYRKLNSWTEKDHFHIPFIDHMFDRLAGKGWYGFLDGYSGYNQISIAPEDQEKTTFTCPYGTFAFRRMSFGLCNAPATFQRCMMSIFYDMVEDTIEVFMDDFSVRIPKWWIWYIWIHPVAWTVYRCIVSQYGDVEDTIKVPGMSIDPKIKDYIIDHFGYNPNFTGLVAIVLVDFAIFFAFVYFYSIKTLNFQRR</sequence>
<dbReference type="Gene3D" id="3.30.70.270">
    <property type="match status" value="1"/>
</dbReference>
<reference evidence="3" key="1">
    <citation type="journal article" date="2012" name="Nature">
        <title>The tomato genome sequence provides insights into fleshy fruit evolution.</title>
        <authorList>
            <consortium name="Tomato Genome Consortium"/>
        </authorList>
    </citation>
    <scope>NUCLEOTIDE SEQUENCE [LARGE SCALE GENOMIC DNA]</scope>
    <source>
        <strain evidence="3">cv. Heinz 1706</strain>
    </source>
</reference>
<dbReference type="Pfam" id="PF00078">
    <property type="entry name" value="RVT_1"/>
    <property type="match status" value="1"/>
</dbReference>
<dbReference type="EnsemblPlants" id="Solyc12g044580.2.1">
    <property type="protein sequence ID" value="Solyc12g044580.2.1"/>
    <property type="gene ID" value="Solyc12g044580.2"/>
</dbReference>
<keyword evidence="1" id="KW-0472">Membrane</keyword>
<dbReference type="InParanoid" id="A0A3Q7JW99"/>
<keyword evidence="1" id="KW-0812">Transmembrane</keyword>
<name>A0A3Q7JW99_SOLLC</name>
<accession>A0A3Q7JW99</accession>
<dbReference type="STRING" id="4081.A0A3Q7JW99"/>
<dbReference type="SUPFAM" id="SSF56672">
    <property type="entry name" value="DNA/RNA polymerases"/>
    <property type="match status" value="1"/>
</dbReference>
<keyword evidence="1" id="KW-1133">Transmembrane helix</keyword>
<dbReference type="InterPro" id="IPR053134">
    <property type="entry name" value="RNA-dir_DNA_polymerase"/>
</dbReference>
<protein>
    <recommendedName>
        <fullName evidence="2">Reverse transcriptase domain-containing protein</fullName>
    </recommendedName>
</protein>
<dbReference type="Proteomes" id="UP000004994">
    <property type="component" value="Chromosome 12"/>
</dbReference>
<dbReference type="PANTHER" id="PTHR24559">
    <property type="entry name" value="TRANSPOSON TY3-I GAG-POL POLYPROTEIN"/>
    <property type="match status" value="1"/>
</dbReference>
<keyword evidence="4" id="KW-1185">Reference proteome</keyword>
<feature type="domain" description="Reverse transcriptase" evidence="2">
    <location>
        <begin position="1"/>
        <end position="105"/>
    </location>
</feature>
<dbReference type="InterPro" id="IPR000477">
    <property type="entry name" value="RT_dom"/>
</dbReference>
<evidence type="ECO:0000313" key="3">
    <source>
        <dbReference type="EnsemblPlants" id="Solyc12g044580.2.1"/>
    </source>
</evidence>
<dbReference type="Gene3D" id="3.10.10.10">
    <property type="entry name" value="HIV Type 1 Reverse Transcriptase, subunit A, domain 1"/>
    <property type="match status" value="1"/>
</dbReference>
<organism evidence="3">
    <name type="scientific">Solanum lycopersicum</name>
    <name type="common">Tomato</name>
    <name type="synonym">Lycopersicon esculentum</name>
    <dbReference type="NCBI Taxonomy" id="4081"/>
    <lineage>
        <taxon>Eukaryota</taxon>
        <taxon>Viridiplantae</taxon>
        <taxon>Streptophyta</taxon>
        <taxon>Embryophyta</taxon>
        <taxon>Tracheophyta</taxon>
        <taxon>Spermatophyta</taxon>
        <taxon>Magnoliopsida</taxon>
        <taxon>eudicotyledons</taxon>
        <taxon>Gunneridae</taxon>
        <taxon>Pentapetalae</taxon>
        <taxon>asterids</taxon>
        <taxon>lamiids</taxon>
        <taxon>Solanales</taxon>
        <taxon>Solanaceae</taxon>
        <taxon>Solanoideae</taxon>
        <taxon>Solaneae</taxon>
        <taxon>Solanum</taxon>
        <taxon>Solanum subgen. Lycopersicon</taxon>
    </lineage>
</organism>
<evidence type="ECO:0000259" key="2">
    <source>
        <dbReference type="Pfam" id="PF00078"/>
    </source>
</evidence>
<dbReference type="InterPro" id="IPR043502">
    <property type="entry name" value="DNA/RNA_pol_sf"/>
</dbReference>
<proteinExistence type="predicted"/>
<evidence type="ECO:0000256" key="1">
    <source>
        <dbReference type="SAM" id="Phobius"/>
    </source>
</evidence>
<evidence type="ECO:0000313" key="4">
    <source>
        <dbReference type="Proteomes" id="UP000004994"/>
    </source>
</evidence>
<dbReference type="AlphaFoldDB" id="A0A3Q7JW99"/>
<reference evidence="3" key="2">
    <citation type="submission" date="2019-01" db="UniProtKB">
        <authorList>
            <consortium name="EnsemblPlants"/>
        </authorList>
    </citation>
    <scope>IDENTIFICATION</scope>
    <source>
        <strain evidence="3">cv. Heinz 1706</strain>
    </source>
</reference>
<dbReference type="Gramene" id="Solyc12g044580.2.1">
    <property type="protein sequence ID" value="Solyc12g044580.2.1"/>
    <property type="gene ID" value="Solyc12g044580.2"/>
</dbReference>
<feature type="transmembrane region" description="Helical" evidence="1">
    <location>
        <begin position="164"/>
        <end position="185"/>
    </location>
</feature>
<dbReference type="InterPro" id="IPR043128">
    <property type="entry name" value="Rev_trsase/Diguanyl_cyclase"/>
</dbReference>